<dbReference type="CDD" id="cd00254">
    <property type="entry name" value="LT-like"/>
    <property type="match status" value="1"/>
</dbReference>
<dbReference type="PANTHER" id="PTHR37423:SF2">
    <property type="entry name" value="MEMBRANE-BOUND LYTIC MUREIN TRANSGLYCOSYLASE C"/>
    <property type="match status" value="1"/>
</dbReference>
<evidence type="ECO:0000256" key="1">
    <source>
        <dbReference type="ARBA" id="ARBA00007734"/>
    </source>
</evidence>
<proteinExistence type="inferred from homology"/>
<dbReference type="AlphaFoldDB" id="A0A1B9F6Y9"/>
<name>A0A1B9F6Y9_9BACT</name>
<dbReference type="Proteomes" id="UP000093080">
    <property type="component" value="Unassembled WGS sequence"/>
</dbReference>
<dbReference type="InterPro" id="IPR008258">
    <property type="entry name" value="Transglycosylase_SLT_dom_1"/>
</dbReference>
<feature type="domain" description="Transglycosylase SLT" evidence="2">
    <location>
        <begin position="18"/>
        <end position="117"/>
    </location>
</feature>
<dbReference type="EMBL" id="MAGO01000004">
    <property type="protein sequence ID" value="OCC15682.1"/>
    <property type="molecule type" value="Genomic_DNA"/>
</dbReference>
<evidence type="ECO:0000313" key="3">
    <source>
        <dbReference type="EMBL" id="OCC15682.1"/>
    </source>
</evidence>
<accession>A0A1B9F6Y9</accession>
<evidence type="ECO:0000313" key="4">
    <source>
        <dbReference type="Proteomes" id="UP000093080"/>
    </source>
</evidence>
<dbReference type="SUPFAM" id="SSF53955">
    <property type="entry name" value="Lysozyme-like"/>
    <property type="match status" value="1"/>
</dbReference>
<keyword evidence="4" id="KW-1185">Reference proteome</keyword>
<organism evidence="3 4">
    <name type="scientific">Dissulfuribacter thermophilus</name>
    <dbReference type="NCBI Taxonomy" id="1156395"/>
    <lineage>
        <taxon>Bacteria</taxon>
        <taxon>Pseudomonadati</taxon>
        <taxon>Thermodesulfobacteriota</taxon>
        <taxon>Dissulfuribacteria</taxon>
        <taxon>Dissulfuribacterales</taxon>
        <taxon>Dissulfuribacteraceae</taxon>
        <taxon>Dissulfuribacter</taxon>
    </lineage>
</organism>
<gene>
    <name evidence="3" type="ORF">DBT_1033</name>
</gene>
<reference evidence="3 4" key="1">
    <citation type="submission" date="2016-06" db="EMBL/GenBank/DDBJ databases">
        <title>Respiratory ammonification of nitrate coupled to the oxidation of elemental sulfur in deep-sea autotrophic thermophilic bacteria.</title>
        <authorList>
            <person name="Slobodkina G.B."/>
            <person name="Mardanov A.V."/>
            <person name="Ravin N.V."/>
            <person name="Frolova A.A."/>
            <person name="Viryasiv M.B."/>
            <person name="Chernyh N.A."/>
            <person name="Bonch-Osmolovskaya E.A."/>
            <person name="Slobodkin A.I."/>
        </authorList>
    </citation>
    <scope>NUCLEOTIDE SEQUENCE [LARGE SCALE GENOMIC DNA]</scope>
    <source>
        <strain evidence="3 4">S69</strain>
    </source>
</reference>
<dbReference type="STRING" id="1156395.DBT_1033"/>
<dbReference type="Pfam" id="PF01464">
    <property type="entry name" value="SLT"/>
    <property type="match status" value="1"/>
</dbReference>
<dbReference type="InterPro" id="IPR023346">
    <property type="entry name" value="Lysozyme-like_dom_sf"/>
</dbReference>
<sequence>MLHISNVAPQTPFHTNLDYIEEAAYSFDIDPLLLRALVLVESNGNPKAISRKGAMGLTQLMPGTAKDLGIENPFDPRENVLGGARYLKEMLNRFRGDLILALAAYNAGRNAIERHKGLPDYPETISFVKRVLETWRELIKKKGPQSHEALF</sequence>
<comment type="similarity">
    <text evidence="1">Belongs to the transglycosylase Slt family.</text>
</comment>
<dbReference type="PANTHER" id="PTHR37423">
    <property type="entry name" value="SOLUBLE LYTIC MUREIN TRANSGLYCOSYLASE-RELATED"/>
    <property type="match status" value="1"/>
</dbReference>
<protein>
    <submittedName>
        <fullName evidence="3">Membrane-bound lytic murein transglycosylase D</fullName>
    </submittedName>
</protein>
<evidence type="ECO:0000259" key="2">
    <source>
        <dbReference type="Pfam" id="PF01464"/>
    </source>
</evidence>
<dbReference type="Gene3D" id="1.10.530.10">
    <property type="match status" value="1"/>
</dbReference>
<comment type="caution">
    <text evidence="3">The sequence shown here is derived from an EMBL/GenBank/DDBJ whole genome shotgun (WGS) entry which is preliminary data.</text>
</comment>